<reference evidence="1 2" key="1">
    <citation type="submission" date="2020-07" db="EMBL/GenBank/DDBJ databases">
        <title>Sequencing the genomes of 1000 actinobacteria strains.</title>
        <authorList>
            <person name="Klenk H.-P."/>
        </authorList>
    </citation>
    <scope>NUCLEOTIDE SEQUENCE [LARGE SCALE GENOMIC DNA]</scope>
    <source>
        <strain evidence="1 2">DSM 44442</strain>
    </source>
</reference>
<gene>
    <name evidence="1" type="ORF">HNR10_005404</name>
</gene>
<evidence type="ECO:0000313" key="2">
    <source>
        <dbReference type="Proteomes" id="UP000572051"/>
    </source>
</evidence>
<dbReference type="Proteomes" id="UP000572051">
    <property type="component" value="Unassembled WGS sequence"/>
</dbReference>
<name>A0A7Z0ESK5_9ACTN</name>
<dbReference type="InterPro" id="IPR025329">
    <property type="entry name" value="DUF4235"/>
</dbReference>
<keyword evidence="2" id="KW-1185">Reference proteome</keyword>
<proteinExistence type="predicted"/>
<evidence type="ECO:0000313" key="1">
    <source>
        <dbReference type="EMBL" id="NYJ37523.1"/>
    </source>
</evidence>
<comment type="caution">
    <text evidence="1">The sequence shown here is derived from an EMBL/GenBank/DDBJ whole genome shotgun (WGS) entry which is preliminary data.</text>
</comment>
<sequence>MAKKDGGELGPALLGFAAGFAAEFVTRKALTFAWTRATGEEPPTDLESPDVSLGRALGWAVVAGVGVEVARVLAVRATRKKVHGSAGLEPELVSD</sequence>
<accession>A0A7Z0ESK5</accession>
<dbReference type="Pfam" id="PF14019">
    <property type="entry name" value="DUF4235"/>
    <property type="match status" value="1"/>
</dbReference>
<dbReference type="EMBL" id="JACCFS010000001">
    <property type="protein sequence ID" value="NYJ37523.1"/>
    <property type="molecule type" value="Genomic_DNA"/>
</dbReference>
<organism evidence="1 2">
    <name type="scientific">Nocardiopsis aegyptia</name>
    <dbReference type="NCBI Taxonomy" id="220378"/>
    <lineage>
        <taxon>Bacteria</taxon>
        <taxon>Bacillati</taxon>
        <taxon>Actinomycetota</taxon>
        <taxon>Actinomycetes</taxon>
        <taxon>Streptosporangiales</taxon>
        <taxon>Nocardiopsidaceae</taxon>
        <taxon>Nocardiopsis</taxon>
    </lineage>
</organism>
<protein>
    <recommendedName>
        <fullName evidence="3">DUF4235 domain-containing protein</fullName>
    </recommendedName>
</protein>
<dbReference type="AlphaFoldDB" id="A0A7Z0ESK5"/>
<evidence type="ECO:0008006" key="3">
    <source>
        <dbReference type="Google" id="ProtNLM"/>
    </source>
</evidence>
<dbReference type="RefSeq" id="WP_179828322.1">
    <property type="nucleotide sequence ID" value="NZ_JACCFS010000001.1"/>
</dbReference>